<proteinExistence type="predicted"/>
<dbReference type="InterPro" id="IPR036390">
    <property type="entry name" value="WH_DNA-bd_sf"/>
</dbReference>
<dbReference type="AlphaFoldDB" id="A0A1F7RXQ0"/>
<evidence type="ECO:0000313" key="2">
    <source>
        <dbReference type="Proteomes" id="UP000178435"/>
    </source>
</evidence>
<sequence>MKIKKVKIGIRSLQEGLKHFAEVAKAIEKGKDIKKERGVYFENLETIRKILTDRRLEVLRIIKEKKPSSIYQLAQILERDLKNVNEDLRLLQESGLVSLKKSKKDRERITPSVDYDAIQLNIAV</sequence>
<protein>
    <recommendedName>
        <fullName evidence="3">HTH arsR-type domain-containing protein</fullName>
    </recommendedName>
</protein>
<dbReference type="Gene3D" id="1.10.10.10">
    <property type="entry name" value="Winged helix-like DNA-binding domain superfamily/Winged helix DNA-binding domain"/>
    <property type="match status" value="1"/>
</dbReference>
<accession>A0A1F7RXQ0</accession>
<comment type="caution">
    <text evidence="1">The sequence shown here is derived from an EMBL/GenBank/DDBJ whole genome shotgun (WGS) entry which is preliminary data.</text>
</comment>
<evidence type="ECO:0000313" key="1">
    <source>
        <dbReference type="EMBL" id="OGL45848.1"/>
    </source>
</evidence>
<organism evidence="1 2">
    <name type="scientific">Candidatus Schekmanbacteria bacterium RBG_16_38_11</name>
    <dbReference type="NCBI Taxonomy" id="1817880"/>
    <lineage>
        <taxon>Bacteria</taxon>
        <taxon>Candidatus Schekmaniibacteriota</taxon>
    </lineage>
</organism>
<dbReference type="EMBL" id="MGDF01000076">
    <property type="protein sequence ID" value="OGL45848.1"/>
    <property type="molecule type" value="Genomic_DNA"/>
</dbReference>
<evidence type="ECO:0008006" key="3">
    <source>
        <dbReference type="Google" id="ProtNLM"/>
    </source>
</evidence>
<dbReference type="Proteomes" id="UP000178435">
    <property type="component" value="Unassembled WGS sequence"/>
</dbReference>
<gene>
    <name evidence="1" type="ORF">A2149_08460</name>
</gene>
<dbReference type="Pfam" id="PF25212">
    <property type="entry name" value="HVO_A0114"/>
    <property type="match status" value="1"/>
</dbReference>
<name>A0A1F7RXQ0_9BACT</name>
<dbReference type="InterPro" id="IPR036388">
    <property type="entry name" value="WH-like_DNA-bd_sf"/>
</dbReference>
<reference evidence="1 2" key="1">
    <citation type="journal article" date="2016" name="Nat. Commun.">
        <title>Thousands of microbial genomes shed light on interconnected biogeochemical processes in an aquifer system.</title>
        <authorList>
            <person name="Anantharaman K."/>
            <person name="Brown C.T."/>
            <person name="Hug L.A."/>
            <person name="Sharon I."/>
            <person name="Castelle C.J."/>
            <person name="Probst A.J."/>
            <person name="Thomas B.C."/>
            <person name="Singh A."/>
            <person name="Wilkins M.J."/>
            <person name="Karaoz U."/>
            <person name="Brodie E.L."/>
            <person name="Williams K.H."/>
            <person name="Hubbard S.S."/>
            <person name="Banfield J.F."/>
        </authorList>
    </citation>
    <scope>NUCLEOTIDE SEQUENCE [LARGE SCALE GENOMIC DNA]</scope>
</reference>
<dbReference type="SUPFAM" id="SSF46785">
    <property type="entry name" value="Winged helix' DNA-binding domain"/>
    <property type="match status" value="1"/>
</dbReference>